<dbReference type="GO" id="GO:0004175">
    <property type="term" value="F:endopeptidase activity"/>
    <property type="evidence" value="ECO:0007669"/>
    <property type="project" value="UniProtKB-ARBA"/>
</dbReference>
<keyword evidence="1" id="KW-1133">Transmembrane helix</keyword>
<dbReference type="PANTHER" id="PTHR35797">
    <property type="entry name" value="PROTEASE-RELATED"/>
    <property type="match status" value="1"/>
</dbReference>
<proteinExistence type="predicted"/>
<protein>
    <submittedName>
        <fullName evidence="3">Hypothetical membrane protein</fullName>
    </submittedName>
</protein>
<feature type="transmembrane region" description="Helical" evidence="1">
    <location>
        <begin position="215"/>
        <end position="237"/>
    </location>
</feature>
<organism evidence="3 4">
    <name type="scientific">Anaerolinea thermophila (strain DSM 14523 / JCM 11388 / NBRC 100420 / UNI-1)</name>
    <dbReference type="NCBI Taxonomy" id="926569"/>
    <lineage>
        <taxon>Bacteria</taxon>
        <taxon>Bacillati</taxon>
        <taxon>Chloroflexota</taxon>
        <taxon>Anaerolineae</taxon>
        <taxon>Anaerolineales</taxon>
        <taxon>Anaerolineaceae</taxon>
        <taxon>Anaerolinea</taxon>
    </lineage>
</organism>
<feature type="transmembrane region" description="Helical" evidence="1">
    <location>
        <begin position="244"/>
        <end position="264"/>
    </location>
</feature>
<feature type="domain" description="CAAX prenyl protease 2/Lysostaphin resistance protein A-like" evidence="2">
    <location>
        <begin position="149"/>
        <end position="256"/>
    </location>
</feature>
<dbReference type="KEGG" id="atm:ANT_27420"/>
<dbReference type="Proteomes" id="UP000008922">
    <property type="component" value="Chromosome"/>
</dbReference>
<feature type="transmembrane region" description="Helical" evidence="1">
    <location>
        <begin position="186"/>
        <end position="203"/>
    </location>
</feature>
<accession>E8N0L9</accession>
<evidence type="ECO:0000256" key="1">
    <source>
        <dbReference type="SAM" id="Phobius"/>
    </source>
</evidence>
<keyword evidence="1" id="KW-0812">Transmembrane</keyword>
<dbReference type="OrthoDB" id="9777755at2"/>
<feature type="transmembrane region" description="Helical" evidence="1">
    <location>
        <begin position="276"/>
        <end position="296"/>
    </location>
</feature>
<dbReference type="eggNOG" id="COG1266">
    <property type="taxonomic scope" value="Bacteria"/>
</dbReference>
<dbReference type="HOGENOM" id="CLU_064706_0_1_0"/>
<dbReference type="EMBL" id="AP012029">
    <property type="protein sequence ID" value="BAJ64768.1"/>
    <property type="molecule type" value="Genomic_DNA"/>
</dbReference>
<keyword evidence="1" id="KW-0472">Membrane</keyword>
<dbReference type="InParanoid" id="E8N0L9"/>
<dbReference type="STRING" id="926569.ANT_27420"/>
<dbReference type="AlphaFoldDB" id="E8N0L9"/>
<evidence type="ECO:0000259" key="2">
    <source>
        <dbReference type="Pfam" id="PF02517"/>
    </source>
</evidence>
<feature type="transmembrane region" description="Helical" evidence="1">
    <location>
        <begin position="142"/>
        <end position="165"/>
    </location>
</feature>
<name>E8N0L9_ANATU</name>
<gene>
    <name evidence="3" type="ordered locus">ANT_27420</name>
</gene>
<dbReference type="GO" id="GO:0080120">
    <property type="term" value="P:CAAX-box protein maturation"/>
    <property type="evidence" value="ECO:0007669"/>
    <property type="project" value="UniProtKB-ARBA"/>
</dbReference>
<dbReference type="InterPro" id="IPR042150">
    <property type="entry name" value="MmRce1-like"/>
</dbReference>
<feature type="transmembrane region" description="Helical" evidence="1">
    <location>
        <begin position="47"/>
        <end position="68"/>
    </location>
</feature>
<dbReference type="Pfam" id="PF02517">
    <property type="entry name" value="Rce1-like"/>
    <property type="match status" value="1"/>
</dbReference>
<keyword evidence="4" id="KW-1185">Reference proteome</keyword>
<sequence length="318" mass="34539">MNATIDRKRISIFLAFAFGIAWFFGGLLYLLVVRPSGGQALTPVQQTLSFLLLAVGYMSAPALANVLTRIVTREGWSNLWLAPRFQKGWLYWVIAWVAPALLTLFGSAVFFLLFPQYYDPSMPIVQEQLQKSGVTLPFSTWALFWLQTVQAILIAPLINSIFTFGEEFGWRAYLLQKLLPLGKRRALLLLGVIWGIWHAPVIAQGHNYGMQYAGYPWLGILAMTIFTIGAGCFLGWATLKAGSVWPAVIGHAAINGIAGLGMLLSTGSPNPVLGPSVAGLLGGMGFLLAGLAVLVIPWKASLPEETTAPDIHPPSTQA</sequence>
<evidence type="ECO:0000313" key="3">
    <source>
        <dbReference type="EMBL" id="BAJ64768.1"/>
    </source>
</evidence>
<evidence type="ECO:0000313" key="4">
    <source>
        <dbReference type="Proteomes" id="UP000008922"/>
    </source>
</evidence>
<dbReference type="PANTHER" id="PTHR35797:SF1">
    <property type="entry name" value="PROTEASE"/>
    <property type="match status" value="1"/>
</dbReference>
<feature type="transmembrane region" description="Helical" evidence="1">
    <location>
        <begin position="89"/>
        <end position="114"/>
    </location>
</feature>
<dbReference type="InterPro" id="IPR003675">
    <property type="entry name" value="Rce1/LyrA-like_dom"/>
</dbReference>
<reference evidence="3 4" key="1">
    <citation type="submission" date="2010-12" db="EMBL/GenBank/DDBJ databases">
        <title>Whole genome sequence of Anaerolinea thermophila UNI-1.</title>
        <authorList>
            <person name="Narita-Yamada S."/>
            <person name="Kishi E."/>
            <person name="Watanabe Y."/>
            <person name="Takasaki K."/>
            <person name="Ankai A."/>
            <person name="Oguchi A."/>
            <person name="Fukui S."/>
            <person name="Takahashi M."/>
            <person name="Yashiro I."/>
            <person name="Hosoyama A."/>
            <person name="Sekiguchi Y."/>
            <person name="Hanada S."/>
            <person name="Fujita N."/>
        </authorList>
    </citation>
    <scope>NUCLEOTIDE SEQUENCE [LARGE SCALE GENOMIC DNA]</scope>
    <source>
        <strain evidence="4">DSM 14523 / JCM 11388 / NBRC 100420 / UNI-1</strain>
    </source>
</reference>
<dbReference type="RefSeq" id="WP_013561116.1">
    <property type="nucleotide sequence ID" value="NC_014960.1"/>
</dbReference>
<feature type="transmembrane region" description="Helical" evidence="1">
    <location>
        <begin position="12"/>
        <end position="32"/>
    </location>
</feature>